<dbReference type="InterPro" id="IPR029052">
    <property type="entry name" value="Metallo-depent_PP-like"/>
</dbReference>
<dbReference type="InterPro" id="IPR051158">
    <property type="entry name" value="Metallophosphoesterase_sf"/>
</dbReference>
<accession>A0A831XFB9</accession>
<keyword evidence="2" id="KW-0378">Hydrolase</keyword>
<dbReference type="CDD" id="cd07385">
    <property type="entry name" value="MPP_YkuE_C"/>
    <property type="match status" value="1"/>
</dbReference>
<proteinExistence type="predicted"/>
<evidence type="ECO:0000313" key="4">
    <source>
        <dbReference type="EMBL" id="HEN43194.1"/>
    </source>
</evidence>
<gene>
    <name evidence="4" type="ORF">ENQ87_12640</name>
</gene>
<name>A0A831XFB9_GEOME</name>
<dbReference type="InterPro" id="IPR004843">
    <property type="entry name" value="Calcineurin-like_PHP"/>
</dbReference>
<organism evidence="4">
    <name type="scientific">Geobacter metallireducens</name>
    <dbReference type="NCBI Taxonomy" id="28232"/>
    <lineage>
        <taxon>Bacteria</taxon>
        <taxon>Pseudomonadati</taxon>
        <taxon>Thermodesulfobacteriota</taxon>
        <taxon>Desulfuromonadia</taxon>
        <taxon>Geobacterales</taxon>
        <taxon>Geobacteraceae</taxon>
        <taxon>Geobacter</taxon>
    </lineage>
</organism>
<dbReference type="EMBL" id="DSOV01000056">
    <property type="protein sequence ID" value="HEN43194.1"/>
    <property type="molecule type" value="Genomic_DNA"/>
</dbReference>
<feature type="domain" description="Calcineurin-like phosphoesterase" evidence="3">
    <location>
        <begin position="50"/>
        <end position="230"/>
    </location>
</feature>
<dbReference type="SUPFAM" id="SSF56300">
    <property type="entry name" value="Metallo-dependent phosphatases"/>
    <property type="match status" value="1"/>
</dbReference>
<dbReference type="GO" id="GO:0009245">
    <property type="term" value="P:lipid A biosynthetic process"/>
    <property type="evidence" value="ECO:0007669"/>
    <property type="project" value="TreeGrafter"/>
</dbReference>
<comment type="caution">
    <text evidence="4">The sequence shown here is derived from an EMBL/GenBank/DDBJ whole genome shotgun (WGS) entry which is preliminary data.</text>
</comment>
<dbReference type="Gene3D" id="3.60.21.10">
    <property type="match status" value="1"/>
</dbReference>
<dbReference type="PANTHER" id="PTHR31302:SF31">
    <property type="entry name" value="PHOSPHODIESTERASE YAEI"/>
    <property type="match status" value="1"/>
</dbReference>
<evidence type="ECO:0000256" key="2">
    <source>
        <dbReference type="ARBA" id="ARBA00022801"/>
    </source>
</evidence>
<evidence type="ECO:0000256" key="1">
    <source>
        <dbReference type="ARBA" id="ARBA00022723"/>
    </source>
</evidence>
<dbReference type="GO" id="GO:0046872">
    <property type="term" value="F:metal ion binding"/>
    <property type="evidence" value="ECO:0007669"/>
    <property type="project" value="UniProtKB-KW"/>
</dbReference>
<dbReference type="PANTHER" id="PTHR31302">
    <property type="entry name" value="TRANSMEMBRANE PROTEIN WITH METALLOPHOSPHOESTERASE DOMAIN-RELATED"/>
    <property type="match status" value="1"/>
</dbReference>
<dbReference type="GO" id="GO:0016020">
    <property type="term" value="C:membrane"/>
    <property type="evidence" value="ECO:0007669"/>
    <property type="project" value="GOC"/>
</dbReference>
<protein>
    <submittedName>
        <fullName evidence="4">Metallophosphoesterase</fullName>
    </submittedName>
</protein>
<dbReference type="AlphaFoldDB" id="A0A831XFB9"/>
<evidence type="ECO:0000259" key="3">
    <source>
        <dbReference type="Pfam" id="PF00149"/>
    </source>
</evidence>
<sequence>MTRRDFLKYSVRGLVAATVGKGFYNSTTAEIELVRVPVQIRNLPGPLRGLRIGLLTDLHSSAIVSSRLIRAAGDLLLSERPDLIVMTGDFISGSTRFLSGSIGQFKREHVTRCAEALSHLKAPLGIYGVLGNHDFWSGAESVAMICETFTRQMGMVWLRNRSVTVKRGGASLRLLGVDDYWEPSCSLAQACRGLDGDSVRILLSHNPDINDDISLSRERIDLVLAGHTHGGQVVMPFLGQPVMPSKFGQKYRAGLVRDGARQTYISRGIGCLLAPIRLNCPPEVTVLTLI</sequence>
<dbReference type="Pfam" id="PF00149">
    <property type="entry name" value="Metallophos"/>
    <property type="match status" value="1"/>
</dbReference>
<dbReference type="GO" id="GO:0008758">
    <property type="term" value="F:UDP-2,3-diacylglucosamine hydrolase activity"/>
    <property type="evidence" value="ECO:0007669"/>
    <property type="project" value="TreeGrafter"/>
</dbReference>
<reference evidence="4" key="1">
    <citation type="journal article" date="2020" name="mSystems">
        <title>Genome- and Community-Level Interaction Insights into Carbon Utilization and Element Cycling Functions of Hydrothermarchaeota in Hydrothermal Sediment.</title>
        <authorList>
            <person name="Zhou Z."/>
            <person name="Liu Y."/>
            <person name="Xu W."/>
            <person name="Pan J."/>
            <person name="Luo Z.H."/>
            <person name="Li M."/>
        </authorList>
    </citation>
    <scope>NUCLEOTIDE SEQUENCE [LARGE SCALE GENOMIC DNA]</scope>
    <source>
        <strain evidence="4">SpSt-349</strain>
    </source>
</reference>
<keyword evidence="1" id="KW-0479">Metal-binding</keyword>